<keyword evidence="4 7" id="KW-0812">Transmembrane</keyword>
<dbReference type="PANTHER" id="PTHR10590:SF13">
    <property type="entry name" value="NUCLEOSIDE PERMEASE NUPC"/>
    <property type="match status" value="1"/>
</dbReference>
<dbReference type="InterPro" id="IPR011657">
    <property type="entry name" value="CNT_C_dom"/>
</dbReference>
<keyword evidence="6 7" id="KW-0472">Membrane</keyword>
<dbReference type="PANTHER" id="PTHR10590">
    <property type="entry name" value="SODIUM/NUCLEOSIDE COTRANSPORTER"/>
    <property type="match status" value="1"/>
</dbReference>
<comment type="subcellular location">
    <subcellularLocation>
        <location evidence="1">Cell membrane</location>
        <topology evidence="1">Multi-pass membrane protein</topology>
    </subcellularLocation>
</comment>
<evidence type="ECO:0000256" key="5">
    <source>
        <dbReference type="ARBA" id="ARBA00022989"/>
    </source>
</evidence>
<dbReference type="Pfam" id="PF01773">
    <property type="entry name" value="Nucleos_tra2_N"/>
    <property type="match status" value="1"/>
</dbReference>
<dbReference type="NCBIfam" id="TIGR00804">
    <property type="entry name" value="nupC"/>
    <property type="match status" value="1"/>
</dbReference>
<organism evidence="11 12">
    <name type="scientific">Paenibacillus alginolyticus</name>
    <dbReference type="NCBI Taxonomy" id="59839"/>
    <lineage>
        <taxon>Bacteria</taxon>
        <taxon>Bacillati</taxon>
        <taxon>Bacillota</taxon>
        <taxon>Bacilli</taxon>
        <taxon>Bacillales</taxon>
        <taxon>Paenibacillaceae</taxon>
        <taxon>Paenibacillus</taxon>
    </lineage>
</organism>
<dbReference type="Proteomes" id="UP001527099">
    <property type="component" value="Unassembled WGS sequence"/>
</dbReference>
<feature type="transmembrane region" description="Helical" evidence="7">
    <location>
        <begin position="247"/>
        <end position="268"/>
    </location>
</feature>
<evidence type="ECO:0000256" key="2">
    <source>
        <dbReference type="ARBA" id="ARBA00009033"/>
    </source>
</evidence>
<evidence type="ECO:0000256" key="7">
    <source>
        <dbReference type="RuleBase" id="RU362018"/>
    </source>
</evidence>
<evidence type="ECO:0000259" key="10">
    <source>
        <dbReference type="Pfam" id="PF07670"/>
    </source>
</evidence>
<evidence type="ECO:0000313" key="12">
    <source>
        <dbReference type="Proteomes" id="UP001527099"/>
    </source>
</evidence>
<evidence type="ECO:0000256" key="6">
    <source>
        <dbReference type="ARBA" id="ARBA00023136"/>
    </source>
</evidence>
<dbReference type="InterPro" id="IPR011642">
    <property type="entry name" value="Gate_dom"/>
</dbReference>
<gene>
    <name evidence="11" type="ORF">M5X19_18820</name>
</gene>
<feature type="transmembrane region" description="Helical" evidence="7">
    <location>
        <begin position="89"/>
        <end position="109"/>
    </location>
</feature>
<proteinExistence type="inferred from homology"/>
<keyword evidence="12" id="KW-1185">Reference proteome</keyword>
<evidence type="ECO:0000256" key="3">
    <source>
        <dbReference type="ARBA" id="ARBA00022475"/>
    </source>
</evidence>
<sequence>MKYLIALLGLLVVFALAFVASNNKNKIRYRPLIVMVILQIILGYVLLNTSAGALLIKGFSSVFEKLLTFAAEGVNFVFCGIVNEGSFTFFLNVLLPIVFISVLIGILQYTKILPIVIKYIGLVLSKVNGMGKLESYNAVASAILGQSEVFISVKKQIGLLPQQRLYTLCASAMSTVSMSIVGSYMTMIDPKYVVTALVLNLFGGFIISSILNPYTVSKEEDILDVHEDEKQSFFEMLGEYIMDGFKVAIIVAAMLIGFVALIALINGIFDGIFGISFQQFLGYIFAPFAFVMGVPWHEAVEAGSIMATKMVSNEFVAMLDLGKHTAMSAKAIGIVSVFLVSFANFSSIGIIAGAVKGLHEKQGNVVARFGLKLLYGATMVSLLSATIAGIFL</sequence>
<evidence type="ECO:0000259" key="8">
    <source>
        <dbReference type="Pfam" id="PF01773"/>
    </source>
</evidence>
<reference evidence="11 12" key="1">
    <citation type="submission" date="2022-05" db="EMBL/GenBank/DDBJ databases">
        <title>Genome Sequencing of Bee-Associated Microbes.</title>
        <authorList>
            <person name="Dunlap C."/>
        </authorList>
    </citation>
    <scope>NUCLEOTIDE SEQUENCE [LARGE SCALE GENOMIC DNA]</scope>
    <source>
        <strain evidence="11 12">NRRL B-14421</strain>
    </source>
</reference>
<feature type="transmembrane region" description="Helical" evidence="7">
    <location>
        <begin position="331"/>
        <end position="353"/>
    </location>
</feature>
<keyword evidence="3" id="KW-1003">Cell membrane</keyword>
<dbReference type="InterPro" id="IPR018270">
    <property type="entry name" value="C_nuclsd_transpt_met_bac"/>
</dbReference>
<keyword evidence="7" id="KW-0813">Transport</keyword>
<dbReference type="Pfam" id="PF07670">
    <property type="entry name" value="Gate"/>
    <property type="match status" value="1"/>
</dbReference>
<feature type="transmembrane region" description="Helical" evidence="7">
    <location>
        <begin position="373"/>
        <end position="391"/>
    </location>
</feature>
<comment type="caution">
    <text evidence="11">The sequence shown here is derived from an EMBL/GenBank/DDBJ whole genome shotgun (WGS) entry which is preliminary data.</text>
</comment>
<accession>A0ABT4GFI3</accession>
<evidence type="ECO:0000313" key="11">
    <source>
        <dbReference type="EMBL" id="MCY9694937.1"/>
    </source>
</evidence>
<evidence type="ECO:0000256" key="4">
    <source>
        <dbReference type="ARBA" id="ARBA00022692"/>
    </source>
</evidence>
<comment type="similarity">
    <text evidence="2 7">Belongs to the concentrative nucleoside transporter (CNT) (TC 2.A.41) family.</text>
</comment>
<feature type="transmembrane region" description="Helical" evidence="7">
    <location>
        <begin position="280"/>
        <end position="300"/>
    </location>
</feature>
<dbReference type="EMBL" id="JAMDMX010000057">
    <property type="protein sequence ID" value="MCY9694937.1"/>
    <property type="molecule type" value="Genomic_DNA"/>
</dbReference>
<protein>
    <recommendedName>
        <fullName evidence="7">Nucleoside permease</fullName>
    </recommendedName>
</protein>
<feature type="transmembrane region" description="Helical" evidence="7">
    <location>
        <begin position="31"/>
        <end position="54"/>
    </location>
</feature>
<feature type="transmembrane region" description="Helical" evidence="7">
    <location>
        <begin position="192"/>
        <end position="211"/>
    </location>
</feature>
<dbReference type="InterPro" id="IPR002668">
    <property type="entry name" value="CNT_N_dom"/>
</dbReference>
<dbReference type="InterPro" id="IPR008276">
    <property type="entry name" value="C_nuclsd_transpt"/>
</dbReference>
<dbReference type="RefSeq" id="WP_268616460.1">
    <property type="nucleotide sequence ID" value="NZ_JAMDMX010000057.1"/>
</dbReference>
<dbReference type="Pfam" id="PF07662">
    <property type="entry name" value="Nucleos_tra2_C"/>
    <property type="match status" value="1"/>
</dbReference>
<feature type="domain" description="Nucleoside transporter/FeoB GTPase Gate" evidence="10">
    <location>
        <begin position="90"/>
        <end position="190"/>
    </location>
</feature>
<feature type="transmembrane region" description="Helical" evidence="7">
    <location>
        <begin position="165"/>
        <end position="186"/>
    </location>
</feature>
<keyword evidence="5 7" id="KW-1133">Transmembrane helix</keyword>
<name>A0ABT4GFI3_9BACL</name>
<feature type="domain" description="Concentrative nucleoside transporter N-terminal" evidence="8">
    <location>
        <begin position="8"/>
        <end position="79"/>
    </location>
</feature>
<evidence type="ECO:0000256" key="1">
    <source>
        <dbReference type="ARBA" id="ARBA00004651"/>
    </source>
</evidence>
<feature type="domain" description="Concentrative nucleoside transporter C-terminal" evidence="9">
    <location>
        <begin position="192"/>
        <end position="389"/>
    </location>
</feature>
<evidence type="ECO:0000259" key="9">
    <source>
        <dbReference type="Pfam" id="PF07662"/>
    </source>
</evidence>